<dbReference type="EMBL" id="BGPR01000637">
    <property type="protein sequence ID" value="GBM29448.1"/>
    <property type="molecule type" value="Genomic_DNA"/>
</dbReference>
<evidence type="ECO:0000313" key="1">
    <source>
        <dbReference type="EMBL" id="GBM29448.1"/>
    </source>
</evidence>
<gene>
    <name evidence="1" type="ORF">AVEN_255835_1</name>
</gene>
<dbReference type="OrthoDB" id="6766291at2759"/>
<organism evidence="1 2">
    <name type="scientific">Araneus ventricosus</name>
    <name type="common">Orbweaver spider</name>
    <name type="synonym">Epeira ventricosa</name>
    <dbReference type="NCBI Taxonomy" id="182803"/>
    <lineage>
        <taxon>Eukaryota</taxon>
        <taxon>Metazoa</taxon>
        <taxon>Ecdysozoa</taxon>
        <taxon>Arthropoda</taxon>
        <taxon>Chelicerata</taxon>
        <taxon>Arachnida</taxon>
        <taxon>Araneae</taxon>
        <taxon>Araneomorphae</taxon>
        <taxon>Entelegynae</taxon>
        <taxon>Araneoidea</taxon>
        <taxon>Araneidae</taxon>
        <taxon>Araneus</taxon>
    </lineage>
</organism>
<reference evidence="1 2" key="1">
    <citation type="journal article" date="2019" name="Sci. Rep.">
        <title>Orb-weaving spider Araneus ventricosus genome elucidates the spidroin gene catalogue.</title>
        <authorList>
            <person name="Kono N."/>
            <person name="Nakamura H."/>
            <person name="Ohtoshi R."/>
            <person name="Moran D.A.P."/>
            <person name="Shinohara A."/>
            <person name="Yoshida Y."/>
            <person name="Fujiwara M."/>
            <person name="Mori M."/>
            <person name="Tomita M."/>
            <person name="Arakawa K."/>
        </authorList>
    </citation>
    <scope>NUCLEOTIDE SEQUENCE [LARGE SCALE GENOMIC DNA]</scope>
</reference>
<dbReference type="GO" id="GO:0003676">
    <property type="term" value="F:nucleic acid binding"/>
    <property type="evidence" value="ECO:0007669"/>
    <property type="project" value="InterPro"/>
</dbReference>
<dbReference type="Gene3D" id="3.30.420.10">
    <property type="entry name" value="Ribonuclease H-like superfamily/Ribonuclease H"/>
    <property type="match status" value="1"/>
</dbReference>
<comment type="caution">
    <text evidence="1">The sequence shown here is derived from an EMBL/GenBank/DDBJ whole genome shotgun (WGS) entry which is preliminary data.</text>
</comment>
<evidence type="ECO:0000313" key="2">
    <source>
        <dbReference type="Proteomes" id="UP000499080"/>
    </source>
</evidence>
<proteinExistence type="predicted"/>
<accession>A0A4Y2EMR8</accession>
<dbReference type="PANTHER" id="PTHR47326:SF1">
    <property type="entry name" value="HTH PSQ-TYPE DOMAIN-CONTAINING PROTEIN"/>
    <property type="match status" value="1"/>
</dbReference>
<dbReference type="PANTHER" id="PTHR47326">
    <property type="entry name" value="TRANSPOSABLE ELEMENT TC3 TRANSPOSASE-LIKE PROTEIN"/>
    <property type="match status" value="1"/>
</dbReference>
<name>A0A4Y2EMR8_ARAVE</name>
<keyword evidence="2" id="KW-1185">Reference proteome</keyword>
<dbReference type="InterPro" id="IPR036397">
    <property type="entry name" value="RNaseH_sf"/>
</dbReference>
<dbReference type="Proteomes" id="UP000499080">
    <property type="component" value="Unassembled WGS sequence"/>
</dbReference>
<protein>
    <submittedName>
        <fullName evidence="1">Uncharacterized protein</fullName>
    </submittedName>
</protein>
<dbReference type="AlphaFoldDB" id="A0A4Y2EMR8"/>
<sequence length="100" mass="11502">MYKMATMQEKDFFIEQAVTGSVYLDMLQLWSFPQLTTDSLAFIFQQDGASPHWSTIVRDFLNRELPHRWIGRAGLDEVPLSPWPPDRQISSHVISSCGVM</sequence>